<feature type="compositionally biased region" description="Basic and acidic residues" evidence="7">
    <location>
        <begin position="771"/>
        <end position="920"/>
    </location>
</feature>
<feature type="compositionally biased region" description="Basic and acidic residues" evidence="7">
    <location>
        <begin position="1794"/>
        <end position="1804"/>
    </location>
</feature>
<feature type="compositionally biased region" description="Polar residues" evidence="7">
    <location>
        <begin position="81"/>
        <end position="105"/>
    </location>
</feature>
<feature type="compositionally biased region" description="Polar residues" evidence="7">
    <location>
        <begin position="1777"/>
        <end position="1793"/>
    </location>
</feature>
<evidence type="ECO:0000256" key="4">
    <source>
        <dbReference type="ARBA" id="ARBA00022824"/>
    </source>
</evidence>
<keyword evidence="11" id="KW-1185">Reference proteome</keyword>
<keyword evidence="3 6" id="KW-0813">Transport</keyword>
<feature type="compositionally biased region" description="Polar residues" evidence="7">
    <location>
        <begin position="986"/>
        <end position="1001"/>
    </location>
</feature>
<feature type="compositionally biased region" description="Pro residues" evidence="7">
    <location>
        <begin position="1985"/>
        <end position="1995"/>
    </location>
</feature>
<dbReference type="Gene3D" id="1.25.40.1030">
    <property type="match status" value="1"/>
</dbReference>
<dbReference type="Proteomes" id="UP000596742">
    <property type="component" value="Unassembled WGS sequence"/>
</dbReference>
<dbReference type="OrthoDB" id="8918678at2759"/>
<comment type="similarity">
    <text evidence="2 6">Belongs to the SEC16 family.</text>
</comment>
<sequence>MSTTNPWNSGAEGAKGNVKLFNPAEFQQNGPSPQTDGTVTDHKNQSSWSQGWGNDNHYGQYNGQQSDQGLGQQGQVDYQGPDQNSQQFYNLNPGIPQQQSYNQDLSYDHQGQPFQPYDPGQAQSFQPYDPNQAQQYDPNQAPAVQQFDQQGQPIQQLNAEAQAFQPYGSQAYQNYDGQGQYNNQNYEWNQYNYGYQQDWNNTETDQQPAGTDIVESGQNPDFNVQSDSQSENVNNENYTNTHSTEFDNLNASNAEKVNNDLSSSGGDNQHIASSDARLSKELDPNLRVPQPDISSESLVTLNSSSTQLVEDNVQSIENQMGNMYVEEKSNESDRKVEDINHSAIEGQGSSVDGNPKVSTESKDSPVNSQTSDDWELVPSDHNLLAPSNHSRQGSTDSSANVQFFIGSTNISPSETPNTAETGHTEKKPAESSPPHNLIPKHSSSPMPPRNNIAESTGPPSVSINQPPPTGLGPSGGNPFRKGKGSDNRTSRSPNILKNNEHVSQPVTISQNDGLKLNIKAADSGFPSPIQPVTEDSQDPPSQSPIMPRKESPFQPPRRRNLSQSSNSFDDENISDPRHVGGSASDHHQSNIDRKSGDRHDRKTGPMKADRTLGSILPPQSAGRQKDSSIDYSKFSNRGIDEKRPCSPLSSSSSRSVNDRLTPTKPPTGRTTPTKSSNGRTTPGRNTPSRRMEHAAYQRAIERRKKENISPATSLWANNDIVPKSNILLAPAAPMQATSTTPVFGIVAPKGSGGTREVLSPVQNLITSMSDHLSRENSPEKDTSKLKKNERDRRESTQRDRHERNSSIDREIEMTKRMEDRERVLENSRERSYKDDRNYRGTGQDDRYKDERYRETRDYRDRDREREYERERQIEAHYQRNNKARDSYYSDDRYERSRSRQSTIDDRPQDQSFDKSRYDRDAYSRDKYGRGYYDYYGTNKQYGYYDQRYADYYGDARYSKAYYDEYYNGQYPEKYYDQYGRHDDTYSQRSGSRVHTPLSDSGEQPAGYPASRSSSRQGYEDYHNRQYDPYYYGYQDYYNNSYAEPEPPGRMTPEKYTLPHMCARFGPGGHLIKVMPNRPKEGQTATVEIHDISMMLEDRPEVEELKCFPGPLVRGDTHKNDVLSFCQQKAKACSENINMTDRDSAELIWKLLEVLIKQNGMIIGTDIADLLLAGHEPTTVEYSIMGMKISSSMDNLDDLDETNDISTVTMDRSVVNKQRSREEVTDRFRHLLLYGRKKDALEWAMKNNLWGHALFLASKMDTKAHANVMTRFANSAMKMNDPLQTLFQLMSGRQPAAVSCITDEKWGDWRPHLAMMLSNQTHKADLDRKCIMTMGDTLASRGFLHASHFCYLMAQAGFGSYHKKTSKMVLIGSNHSLSLSEFATSEAIQCSEVYEYAMSLGNCSFFSPNLQYFKYLYACRMAESGFAQQALEYCEVIAKFINISPTVFQPTLVKLVYELASRLKKFDPEQQQVGEDAEDPMWLQHLFRINQGYEDGSIQPLSGSVTPYCFTGTRSSSASGEVAGLTEMNMMQSGHYTGSSPYPQGQGQQMYNQGYSVDQTQNQMYASEQTQYQGNVTNQAQNRGTPDPMQNQSQHGEHVENQGYSGDQSQGYQTGQQQQTVDQGQTYQSQGYTDQGQVYQNQQVNYQQNQQYTAQEGQTGYQYQPHDLASVPETTNQNQEYNTENKTGETTTYQPPPQQQQHHYSQPNDFSMYHNAGLQSEAGHRNSMSSIGTVSSHADTDDEEGLGNSQKNDFDYFGAATNTQKIVPPRLRKRTESESSQVNNSTSKSASEPSTKTETKSDLSGKKNQGQSKGWFGGVFSKLLPKSKNEMKLPDDREPSIVWDPVAKKWMNQDGEEEDEKPPPPPPKDMDLSSSAAPMPSSSASTPALGPPAGNRYGRQRGRGARTQYVDVMNPKSSTGGTASVPSNIFNVMPTSASSPAIFSPSHSKDTTVSSQPEVNLAQPNDPPSMPSDQRIHTGETESTEMPPPSSGPPSMPMLFNPSQMSSSSATKPGLKRYNQQRVYPKS</sequence>
<dbReference type="PANTHER" id="PTHR13402:SF6">
    <property type="entry name" value="SECRETORY 16, ISOFORM I"/>
    <property type="match status" value="1"/>
</dbReference>
<keyword evidence="6" id="KW-0472">Membrane</keyword>
<dbReference type="GO" id="GO:0007030">
    <property type="term" value="P:Golgi organization"/>
    <property type="evidence" value="ECO:0007669"/>
    <property type="project" value="TreeGrafter"/>
</dbReference>
<dbReference type="CDD" id="cd09233">
    <property type="entry name" value="ACE1-Sec16-like"/>
    <property type="match status" value="1"/>
</dbReference>
<feature type="compositionally biased region" description="Polar residues" evidence="7">
    <location>
        <begin position="198"/>
        <end position="209"/>
    </location>
</feature>
<feature type="region of interest" description="Disordered" evidence="7">
    <location>
        <begin position="974"/>
        <end position="1019"/>
    </location>
</feature>
<feature type="compositionally biased region" description="Polar residues" evidence="7">
    <location>
        <begin position="674"/>
        <end position="688"/>
    </location>
</feature>
<evidence type="ECO:0000256" key="5">
    <source>
        <dbReference type="ARBA" id="ARBA00022892"/>
    </source>
</evidence>
<feature type="compositionally biased region" description="Polar residues" evidence="7">
    <location>
        <begin position="490"/>
        <end position="512"/>
    </location>
</feature>
<feature type="region of interest" description="Disordered" evidence="7">
    <location>
        <begin position="1672"/>
        <end position="2026"/>
    </location>
</feature>
<evidence type="ECO:0000256" key="3">
    <source>
        <dbReference type="ARBA" id="ARBA00022448"/>
    </source>
</evidence>
<feature type="compositionally biased region" description="Polar residues" evidence="7">
    <location>
        <begin position="2017"/>
        <end position="2026"/>
    </location>
</feature>
<dbReference type="Pfam" id="PF12931">
    <property type="entry name" value="TPR_Sec16"/>
    <property type="match status" value="1"/>
</dbReference>
<protein>
    <recommendedName>
        <fullName evidence="6">Protein transport protein sec16</fullName>
    </recommendedName>
</protein>
<evidence type="ECO:0000256" key="2">
    <source>
        <dbReference type="ARBA" id="ARBA00005927"/>
    </source>
</evidence>
<gene>
    <name evidence="10" type="ORF">MGAL_10B055419</name>
</gene>
<proteinExistence type="inferred from homology"/>
<dbReference type="EMBL" id="UYJE01002549">
    <property type="protein sequence ID" value="VDI11803.1"/>
    <property type="molecule type" value="Genomic_DNA"/>
</dbReference>
<feature type="compositionally biased region" description="Low complexity" evidence="7">
    <location>
        <begin position="646"/>
        <end position="655"/>
    </location>
</feature>
<comment type="caution">
    <text evidence="10">The sequence shown here is derived from an EMBL/GenBank/DDBJ whole genome shotgun (WGS) entry which is preliminary data.</text>
</comment>
<comment type="subcellular location">
    <subcellularLocation>
        <location evidence="1">Endoplasmic reticulum</location>
    </subcellularLocation>
    <subcellularLocation>
        <location evidence="6">Golgi apparatus membrane</location>
    </subcellularLocation>
</comment>
<evidence type="ECO:0000256" key="7">
    <source>
        <dbReference type="SAM" id="MobiDB-lite"/>
    </source>
</evidence>
<feature type="compositionally biased region" description="Polar residues" evidence="7">
    <location>
        <begin position="1914"/>
        <end position="1940"/>
    </location>
</feature>
<feature type="compositionally biased region" description="Polar residues" evidence="7">
    <location>
        <begin position="216"/>
        <end position="272"/>
    </location>
</feature>
<feature type="region of interest" description="Disordered" evidence="7">
    <location>
        <begin position="767"/>
        <end position="920"/>
    </location>
</feature>
<feature type="region of interest" description="Disordered" evidence="7">
    <location>
        <begin position="1577"/>
        <end position="1627"/>
    </location>
</feature>
<evidence type="ECO:0000259" key="9">
    <source>
        <dbReference type="Pfam" id="PF12932"/>
    </source>
</evidence>
<feature type="compositionally biased region" description="Low complexity" evidence="7">
    <location>
        <begin position="1872"/>
        <end position="1887"/>
    </location>
</feature>
<accession>A0A8B6D044</accession>
<evidence type="ECO:0000259" key="8">
    <source>
        <dbReference type="Pfam" id="PF12931"/>
    </source>
</evidence>
<keyword evidence="6" id="KW-0333">Golgi apparatus</keyword>
<keyword evidence="4 6" id="KW-0256">Endoplasmic reticulum</keyword>
<feature type="region of interest" description="Disordered" evidence="7">
    <location>
        <begin position="1"/>
        <end position="138"/>
    </location>
</feature>
<name>A0A8B6D044_MYTGA</name>
<feature type="compositionally biased region" description="Basic and acidic residues" evidence="7">
    <location>
        <begin position="974"/>
        <end position="985"/>
    </location>
</feature>
<feature type="compositionally biased region" description="Polar residues" evidence="7">
    <location>
        <begin position="1725"/>
        <end position="1736"/>
    </location>
</feature>
<keyword evidence="5 6" id="KW-0931">ER-Golgi transport</keyword>
<feature type="compositionally biased region" description="Polar residues" evidence="7">
    <location>
        <begin position="45"/>
        <end position="62"/>
    </location>
</feature>
<dbReference type="GO" id="GO:0016192">
    <property type="term" value="P:vesicle-mediated transport"/>
    <property type="evidence" value="ECO:0007669"/>
    <property type="project" value="UniProtKB-KW"/>
</dbReference>
<feature type="compositionally biased region" description="Polar residues" evidence="7">
    <location>
        <begin position="2000"/>
        <end position="2010"/>
    </location>
</feature>
<evidence type="ECO:0000256" key="6">
    <source>
        <dbReference type="RuleBase" id="RU364101"/>
    </source>
</evidence>
<feature type="compositionally biased region" description="Polar residues" evidence="7">
    <location>
        <begin position="385"/>
        <end position="421"/>
    </location>
</feature>
<feature type="region of interest" description="Disordered" evidence="7">
    <location>
        <begin position="198"/>
        <end position="277"/>
    </location>
</feature>
<feature type="compositionally biased region" description="Polar residues" evidence="7">
    <location>
        <begin position="1577"/>
        <end position="1593"/>
    </location>
</feature>
<feature type="compositionally biased region" description="Low complexity" evidence="7">
    <location>
        <begin position="1601"/>
        <end position="1627"/>
    </location>
</feature>
<dbReference type="GO" id="GO:0070973">
    <property type="term" value="P:protein localization to endoplasmic reticulum exit site"/>
    <property type="evidence" value="ECO:0007669"/>
    <property type="project" value="TreeGrafter"/>
</dbReference>
<feature type="compositionally biased region" description="Low complexity" evidence="7">
    <location>
        <begin position="63"/>
        <end position="80"/>
    </location>
</feature>
<dbReference type="GO" id="GO:0070971">
    <property type="term" value="C:endoplasmic reticulum exit site"/>
    <property type="evidence" value="ECO:0007669"/>
    <property type="project" value="UniProtKB-ARBA"/>
</dbReference>
<reference evidence="10" key="1">
    <citation type="submission" date="2018-11" db="EMBL/GenBank/DDBJ databases">
        <authorList>
            <person name="Alioto T."/>
            <person name="Alioto T."/>
        </authorList>
    </citation>
    <scope>NUCLEOTIDE SEQUENCE</scope>
</reference>
<evidence type="ECO:0000313" key="10">
    <source>
        <dbReference type="EMBL" id="VDI11803.1"/>
    </source>
</evidence>
<feature type="compositionally biased region" description="Basic and acidic residues" evidence="7">
    <location>
        <begin position="1826"/>
        <end position="1838"/>
    </location>
</feature>
<feature type="domain" description="Sec16 central conserved" evidence="9">
    <location>
        <begin position="1061"/>
        <end position="1159"/>
    </location>
</feature>
<dbReference type="Pfam" id="PF12932">
    <property type="entry name" value="Sec16"/>
    <property type="match status" value="1"/>
</dbReference>
<dbReference type="InterPro" id="IPR024298">
    <property type="entry name" value="Sec16_Sec23-bd"/>
</dbReference>
<feature type="compositionally biased region" description="Polar residues" evidence="7">
    <location>
        <begin position="452"/>
        <end position="464"/>
    </location>
</feature>
<feature type="compositionally biased region" description="Basic and acidic residues" evidence="7">
    <location>
        <begin position="574"/>
        <end position="610"/>
    </location>
</feature>
<feature type="compositionally biased region" description="Low complexity" evidence="7">
    <location>
        <begin position="1672"/>
        <end position="1684"/>
    </location>
</feature>
<organism evidence="10 11">
    <name type="scientific">Mytilus galloprovincialis</name>
    <name type="common">Mediterranean mussel</name>
    <dbReference type="NCBI Taxonomy" id="29158"/>
    <lineage>
        <taxon>Eukaryota</taxon>
        <taxon>Metazoa</taxon>
        <taxon>Spiralia</taxon>
        <taxon>Lophotrochozoa</taxon>
        <taxon>Mollusca</taxon>
        <taxon>Bivalvia</taxon>
        <taxon>Autobranchia</taxon>
        <taxon>Pteriomorphia</taxon>
        <taxon>Mytilida</taxon>
        <taxon>Mytiloidea</taxon>
        <taxon>Mytilidae</taxon>
        <taxon>Mytilinae</taxon>
        <taxon>Mytilus</taxon>
    </lineage>
</organism>
<feature type="compositionally biased region" description="Polar residues" evidence="7">
    <location>
        <begin position="121"/>
        <end position="138"/>
    </location>
</feature>
<evidence type="ECO:0000313" key="11">
    <source>
        <dbReference type="Proteomes" id="UP000596742"/>
    </source>
</evidence>
<feature type="domain" description="Sec16 Sec23-binding" evidence="8">
    <location>
        <begin position="1228"/>
        <end position="1466"/>
    </location>
</feature>
<dbReference type="PANTHER" id="PTHR13402">
    <property type="entry name" value="RGPR-RELATED"/>
    <property type="match status" value="1"/>
</dbReference>
<feature type="region of interest" description="Disordered" evidence="7">
    <location>
        <begin position="343"/>
        <end position="695"/>
    </location>
</feature>
<feature type="compositionally biased region" description="Polar residues" evidence="7">
    <location>
        <begin position="25"/>
        <end position="38"/>
    </location>
</feature>
<dbReference type="GO" id="GO:0012507">
    <property type="term" value="C:ER to Golgi transport vesicle membrane"/>
    <property type="evidence" value="ECO:0007669"/>
    <property type="project" value="TreeGrafter"/>
</dbReference>
<dbReference type="InterPro" id="IPR024340">
    <property type="entry name" value="Sec16_CCD"/>
</dbReference>
<feature type="compositionally biased region" description="Polar residues" evidence="7">
    <location>
        <begin position="347"/>
        <end position="371"/>
    </location>
</feature>
<keyword evidence="6" id="KW-0653">Protein transport</keyword>
<evidence type="ECO:0000256" key="1">
    <source>
        <dbReference type="ARBA" id="ARBA00004240"/>
    </source>
</evidence>
<dbReference type="GO" id="GO:0000139">
    <property type="term" value="C:Golgi membrane"/>
    <property type="evidence" value="ECO:0007669"/>
    <property type="project" value="UniProtKB-SubCell"/>
</dbReference>
<dbReference type="GO" id="GO:0015031">
    <property type="term" value="P:protein transport"/>
    <property type="evidence" value="ECO:0007669"/>
    <property type="project" value="UniProtKB-KW"/>
</dbReference>